<accession>C8NMB6</accession>
<dbReference type="OrthoDB" id="4412606at2"/>
<reference evidence="3 4" key="1">
    <citation type="journal article" date="2003" name="Genome Res.">
        <title>Comparative complete genome sequence analysis of the amino acid replacements responsible for the thermostability of Corynebacterium efficiens.</title>
        <authorList>
            <person name="Nishio Y."/>
            <person name="Nakamura Y."/>
            <person name="Kawarabayasi Y."/>
            <person name="Usuda Y."/>
            <person name="Kimura E."/>
            <person name="Sugimoto S."/>
            <person name="Matsui K."/>
            <person name="Yamagishi A."/>
            <person name="Kikuchi H."/>
            <person name="Ikeo K."/>
            <person name="Gojobori T."/>
        </authorList>
    </citation>
    <scope>NUCLEOTIDE SEQUENCE [LARGE SCALE GENOMIC DNA]</scope>
    <source>
        <strain evidence="4">DSM 44549 / YS-314 / AJ 12310 / JCM 11189 / NBRC 100395</strain>
    </source>
</reference>
<feature type="coiled-coil region" evidence="1">
    <location>
        <begin position="84"/>
        <end position="118"/>
    </location>
</feature>
<evidence type="ECO:0000313" key="3">
    <source>
        <dbReference type="EMBL" id="BAC17400.1"/>
    </source>
</evidence>
<sequence length="464" mass="46348">MSASISSYGSAVSQLQAASRGTYPGPSIPERVLKKAYETITGLDTDQLRSGGRSAAGDSETGGLLGLLKPLGRMFGGVAGGMIINELVDRVSDWVDNRNEAEEVAEAAERAADAIDTTIRESDDGVEAILGQLAGIIAEISNHLSTLDPVEHPEAFIATVQAGAEIINDAAAMVLGLCGDRDRAIESCYGALIEHGRRVCEAPAPGVAPAVGGGGGGGAGTIPESPVTPPVTTSGATPGTAPASVDPPTADSPEAGTATGRTEAEDCDPEPGQDEKPVESPAEPPDEDETGVEPPSPEDDDWEHTLTGAISGIGIGLLVVGVGALVDFLGEVAQTMGGDAAQMPPVPSPGAAPLAATPTVEPVPAPAPESAPEPNPEPTPKPTPASELHLVAEPPPKPQPGMVQAAATAAVQEPTVGAPVQVDYQQAATPAAPVAPPTAAPAPGNSSGDAAGDAPGRVRRVGGW</sequence>
<dbReference type="KEGG" id="cef:CE0590"/>
<feature type="compositionally biased region" description="Pro residues" evidence="2">
    <location>
        <begin position="361"/>
        <end position="383"/>
    </location>
</feature>
<dbReference type="Proteomes" id="UP000001409">
    <property type="component" value="Chromosome"/>
</dbReference>
<dbReference type="STRING" id="196164.gene:10740992"/>
<name>Q8FS16_COREF</name>
<feature type="region of interest" description="Disordered" evidence="2">
    <location>
        <begin position="340"/>
        <end position="410"/>
    </location>
</feature>
<dbReference type="eggNOG" id="COG3064">
    <property type="taxonomic scope" value="Bacteria"/>
</dbReference>
<feature type="compositionally biased region" description="Low complexity" evidence="2">
    <location>
        <begin position="351"/>
        <end position="360"/>
    </location>
</feature>
<evidence type="ECO:0000256" key="2">
    <source>
        <dbReference type="SAM" id="MobiDB-lite"/>
    </source>
</evidence>
<feature type="compositionally biased region" description="Gly residues" evidence="2">
    <location>
        <begin position="211"/>
        <end position="220"/>
    </location>
</feature>
<proteinExistence type="predicted"/>
<evidence type="ECO:0000313" key="4">
    <source>
        <dbReference type="Proteomes" id="UP000001409"/>
    </source>
</evidence>
<dbReference type="AlphaFoldDB" id="Q8FS16"/>
<dbReference type="RefSeq" id="WP_006769733.1">
    <property type="nucleotide sequence ID" value="NC_004369.1"/>
</dbReference>
<accession>Q8FS16</accession>
<keyword evidence="1" id="KW-0175">Coiled coil</keyword>
<feature type="region of interest" description="Disordered" evidence="2">
    <location>
        <begin position="427"/>
        <end position="464"/>
    </location>
</feature>
<feature type="region of interest" description="Disordered" evidence="2">
    <location>
        <begin position="211"/>
        <end position="304"/>
    </location>
</feature>
<evidence type="ECO:0000256" key="1">
    <source>
        <dbReference type="SAM" id="Coils"/>
    </source>
</evidence>
<keyword evidence="4" id="KW-1185">Reference proteome</keyword>
<organism evidence="3 4">
    <name type="scientific">Corynebacterium efficiens (strain DSM 44549 / YS-314 / AJ 12310 / JCM 11189 / NBRC 100395)</name>
    <dbReference type="NCBI Taxonomy" id="196164"/>
    <lineage>
        <taxon>Bacteria</taxon>
        <taxon>Bacillati</taxon>
        <taxon>Actinomycetota</taxon>
        <taxon>Actinomycetes</taxon>
        <taxon>Mycobacteriales</taxon>
        <taxon>Corynebacteriaceae</taxon>
        <taxon>Corynebacterium</taxon>
    </lineage>
</organism>
<dbReference type="HOGENOM" id="CLU_039916_0_0_11"/>
<feature type="compositionally biased region" description="Acidic residues" evidence="2">
    <location>
        <begin position="284"/>
        <end position="302"/>
    </location>
</feature>
<protein>
    <submittedName>
        <fullName evidence="3">Uncharacterized protein</fullName>
    </submittedName>
</protein>
<dbReference type="EMBL" id="BA000035">
    <property type="protein sequence ID" value="BAC17400.1"/>
    <property type="molecule type" value="Genomic_DNA"/>
</dbReference>
<feature type="compositionally biased region" description="Low complexity" evidence="2">
    <location>
        <begin position="230"/>
        <end position="244"/>
    </location>
</feature>